<dbReference type="Gene3D" id="3.30.70.20">
    <property type="match status" value="1"/>
</dbReference>
<dbReference type="GO" id="GO:0048038">
    <property type="term" value="F:quinone binding"/>
    <property type="evidence" value="ECO:0007669"/>
    <property type="project" value="UniProtKB-UniRule"/>
</dbReference>
<dbReference type="InterPro" id="IPR019574">
    <property type="entry name" value="NADH_UbQ_OxRdtase_Gsu_4Fe4S-bd"/>
</dbReference>
<accession>A0A9E9LCH9</accession>
<dbReference type="Gene3D" id="3.10.20.740">
    <property type="match status" value="1"/>
</dbReference>
<dbReference type="InterPro" id="IPR050123">
    <property type="entry name" value="Prok_molybdopt-oxidoreductase"/>
</dbReference>
<dbReference type="Proteomes" id="UP001164819">
    <property type="component" value="Chromosome"/>
</dbReference>
<comment type="cofactor">
    <cofactor evidence="12">
        <name>[2Fe-2S] cluster</name>
        <dbReference type="ChEBI" id="CHEBI:190135"/>
    </cofactor>
    <text evidence="12">Binds 1 [2Fe-2S] cluster per subunit.</text>
</comment>
<dbReference type="PROSITE" id="PS51085">
    <property type="entry name" value="2FE2S_FER_2"/>
    <property type="match status" value="1"/>
</dbReference>
<dbReference type="InterPro" id="IPR036010">
    <property type="entry name" value="2Fe-2S_ferredoxin-like_sf"/>
</dbReference>
<keyword evidence="4 12" id="KW-0001">2Fe-2S</keyword>
<keyword evidence="7 12" id="KW-1278">Translocase</keyword>
<dbReference type="Pfam" id="PF22151">
    <property type="entry name" value="Fer4_NDSU1"/>
    <property type="match status" value="1"/>
</dbReference>
<keyword evidence="6 12" id="KW-0479">Metal-binding</keyword>
<name>A0A9E9LCH9_9BURK</name>
<evidence type="ECO:0000256" key="2">
    <source>
        <dbReference type="ARBA" id="ARBA00005404"/>
    </source>
</evidence>
<dbReference type="InterPro" id="IPR006656">
    <property type="entry name" value="Mopterin_OxRdtase"/>
</dbReference>
<evidence type="ECO:0000259" key="15">
    <source>
        <dbReference type="PROSITE" id="PS51839"/>
    </source>
</evidence>
<dbReference type="Pfam" id="PF10588">
    <property type="entry name" value="NADH-G_4Fe-4S_3"/>
    <property type="match status" value="1"/>
</dbReference>
<dbReference type="InterPro" id="IPR009010">
    <property type="entry name" value="Asp_de-COase-like_dom_sf"/>
</dbReference>
<dbReference type="CDD" id="cd00207">
    <property type="entry name" value="fer2"/>
    <property type="match status" value="1"/>
</dbReference>
<dbReference type="EMBL" id="CP098251">
    <property type="protein sequence ID" value="WAV91836.1"/>
    <property type="molecule type" value="Genomic_DNA"/>
</dbReference>
<dbReference type="AlphaFoldDB" id="A0A9E9LCH9"/>
<evidence type="ECO:0000256" key="6">
    <source>
        <dbReference type="ARBA" id="ARBA00022723"/>
    </source>
</evidence>
<evidence type="ECO:0000259" key="14">
    <source>
        <dbReference type="PROSITE" id="PS51669"/>
    </source>
</evidence>
<evidence type="ECO:0000259" key="13">
    <source>
        <dbReference type="PROSITE" id="PS51085"/>
    </source>
</evidence>
<dbReference type="GO" id="GO:0051539">
    <property type="term" value="F:4 iron, 4 sulfur cluster binding"/>
    <property type="evidence" value="ECO:0007669"/>
    <property type="project" value="UniProtKB-KW"/>
</dbReference>
<dbReference type="PROSITE" id="PS00643">
    <property type="entry name" value="COMPLEX1_75K_3"/>
    <property type="match status" value="1"/>
</dbReference>
<evidence type="ECO:0000256" key="8">
    <source>
        <dbReference type="ARBA" id="ARBA00023004"/>
    </source>
</evidence>
<dbReference type="FunFam" id="3.30.70.20:FF:000002">
    <property type="entry name" value="NADH-ubiquinone oxidoreductase 75 kDa subunit"/>
    <property type="match status" value="1"/>
</dbReference>
<keyword evidence="10 12" id="KW-0520">NAD</keyword>
<comment type="catalytic activity">
    <reaction evidence="11 12">
        <text>a quinone + NADH + 5 H(+)(in) = a quinol + NAD(+) + 4 H(+)(out)</text>
        <dbReference type="Rhea" id="RHEA:57888"/>
        <dbReference type="ChEBI" id="CHEBI:15378"/>
        <dbReference type="ChEBI" id="CHEBI:24646"/>
        <dbReference type="ChEBI" id="CHEBI:57540"/>
        <dbReference type="ChEBI" id="CHEBI:57945"/>
        <dbReference type="ChEBI" id="CHEBI:132124"/>
    </reaction>
</comment>
<dbReference type="SUPFAM" id="SSF50692">
    <property type="entry name" value="ADC-like"/>
    <property type="match status" value="1"/>
</dbReference>
<dbReference type="Pfam" id="PF13510">
    <property type="entry name" value="Fer2_4"/>
    <property type="match status" value="1"/>
</dbReference>
<dbReference type="InterPro" id="IPR001041">
    <property type="entry name" value="2Fe-2S_ferredoxin-type"/>
</dbReference>
<organism evidence="16">
    <name type="scientific">Oxalobacter aliiformigenes</name>
    <dbReference type="NCBI Taxonomy" id="2946593"/>
    <lineage>
        <taxon>Bacteria</taxon>
        <taxon>Pseudomonadati</taxon>
        <taxon>Pseudomonadota</taxon>
        <taxon>Betaproteobacteria</taxon>
        <taxon>Burkholderiales</taxon>
        <taxon>Oxalobacteraceae</taxon>
        <taxon>Oxalobacter</taxon>
    </lineage>
</organism>
<feature type="domain" description="2Fe-2S ferredoxin-type" evidence="13">
    <location>
        <begin position="1"/>
        <end position="78"/>
    </location>
</feature>
<dbReference type="PROSITE" id="PS00642">
    <property type="entry name" value="COMPLEX1_75K_2"/>
    <property type="match status" value="1"/>
</dbReference>
<gene>
    <name evidence="16" type="primary">nuoG</name>
    <name evidence="16" type="ORF">NB646_03600</name>
</gene>
<dbReference type="InterPro" id="IPR054351">
    <property type="entry name" value="NADH_UbQ_OxRdtase_ferredoxin"/>
</dbReference>
<keyword evidence="3 12" id="KW-0004">4Fe-4S</keyword>
<evidence type="ECO:0000256" key="5">
    <source>
        <dbReference type="ARBA" id="ARBA00022719"/>
    </source>
</evidence>
<dbReference type="GO" id="GO:0008137">
    <property type="term" value="F:NADH dehydrogenase (ubiquinone) activity"/>
    <property type="evidence" value="ECO:0007669"/>
    <property type="project" value="UniProtKB-UniRule"/>
</dbReference>
<dbReference type="GO" id="GO:0016651">
    <property type="term" value="F:oxidoreductase activity, acting on NAD(P)H"/>
    <property type="evidence" value="ECO:0007669"/>
    <property type="project" value="InterPro"/>
</dbReference>
<dbReference type="PANTHER" id="PTHR43105">
    <property type="entry name" value="RESPIRATORY NITRATE REDUCTASE"/>
    <property type="match status" value="1"/>
</dbReference>
<evidence type="ECO:0000313" key="16">
    <source>
        <dbReference type="EMBL" id="WAV91836.1"/>
    </source>
</evidence>
<dbReference type="InterPro" id="IPR000283">
    <property type="entry name" value="NADH_UbQ_OxRdtase_75kDa_su_CS"/>
</dbReference>
<evidence type="ECO:0000256" key="9">
    <source>
        <dbReference type="ARBA" id="ARBA00023014"/>
    </source>
</evidence>
<dbReference type="FunFam" id="3.10.20.740:FF:000001">
    <property type="entry name" value="NADH-quinone oxidoreductase subunit G"/>
    <property type="match status" value="1"/>
</dbReference>
<evidence type="ECO:0000256" key="4">
    <source>
        <dbReference type="ARBA" id="ARBA00022714"/>
    </source>
</evidence>
<dbReference type="GO" id="GO:0016020">
    <property type="term" value="C:membrane"/>
    <property type="evidence" value="ECO:0007669"/>
    <property type="project" value="InterPro"/>
</dbReference>
<dbReference type="Gene3D" id="3.40.228.10">
    <property type="entry name" value="Dimethylsulfoxide Reductase, domain 2"/>
    <property type="match status" value="1"/>
</dbReference>
<dbReference type="PROSITE" id="PS00641">
    <property type="entry name" value="COMPLEX1_75K_1"/>
    <property type="match status" value="1"/>
</dbReference>
<dbReference type="PANTHER" id="PTHR43105:SF13">
    <property type="entry name" value="NADH-UBIQUINONE OXIDOREDUCTASE 75 KDA SUBUNIT, MITOCHONDRIAL"/>
    <property type="match status" value="1"/>
</dbReference>
<dbReference type="CDD" id="cd02772">
    <property type="entry name" value="MopB_NDH-1_NuoG2"/>
    <property type="match status" value="1"/>
</dbReference>
<keyword evidence="5 12" id="KW-0874">Quinone</keyword>
<evidence type="ECO:0000256" key="11">
    <source>
        <dbReference type="ARBA" id="ARBA00047712"/>
    </source>
</evidence>
<evidence type="ECO:0000256" key="3">
    <source>
        <dbReference type="ARBA" id="ARBA00022485"/>
    </source>
</evidence>
<evidence type="ECO:0000256" key="10">
    <source>
        <dbReference type="ARBA" id="ARBA00023027"/>
    </source>
</evidence>
<dbReference type="Pfam" id="PF22117">
    <property type="entry name" value="Fer4_Nqo3"/>
    <property type="match status" value="1"/>
</dbReference>
<dbReference type="GO" id="GO:0046872">
    <property type="term" value="F:metal ion binding"/>
    <property type="evidence" value="ECO:0007669"/>
    <property type="project" value="UniProtKB-UniRule"/>
</dbReference>
<reference evidence="16" key="1">
    <citation type="journal article" date="2022" name="Front. Microbiol.">
        <title>New perspectives on an old grouping: The genomic and phenotypic variability of Oxalobacter formigenes and the implications for calcium oxalate stone prevention.</title>
        <authorList>
            <person name="Chmiel J.A."/>
            <person name="Carr C."/>
            <person name="Stuivenberg G.A."/>
            <person name="Venema R."/>
            <person name="Chanyi R.M."/>
            <person name="Al K.F."/>
            <person name="Giguere D."/>
            <person name="Say H."/>
            <person name="Akouris P.P."/>
            <person name="Dominguez Romero S.A."/>
            <person name="Kwong A."/>
            <person name="Tai V."/>
            <person name="Koval S.F."/>
            <person name="Razvi H."/>
            <person name="Bjazevic J."/>
            <person name="Burton J.P."/>
        </authorList>
    </citation>
    <scope>NUCLEOTIDE SEQUENCE</scope>
    <source>
        <strain evidence="16">OxK</strain>
    </source>
</reference>
<dbReference type="NCBIfam" id="TIGR01973">
    <property type="entry name" value="NuoG"/>
    <property type="match status" value="1"/>
</dbReference>
<dbReference type="SUPFAM" id="SSF53706">
    <property type="entry name" value="Formate dehydrogenase/DMSO reductase, domains 1-3"/>
    <property type="match status" value="1"/>
</dbReference>
<dbReference type="Gene3D" id="3.40.50.740">
    <property type="match status" value="2"/>
</dbReference>
<protein>
    <recommendedName>
        <fullName evidence="12">NADH-quinone oxidoreductase</fullName>
        <ecNumber evidence="12">7.1.1.-</ecNumber>
    </recommendedName>
</protein>
<feature type="domain" description="4Fe-4S Mo/W bis-MGD-type" evidence="14">
    <location>
        <begin position="216"/>
        <end position="272"/>
    </location>
</feature>
<dbReference type="Pfam" id="PF00384">
    <property type="entry name" value="Molybdopterin"/>
    <property type="match status" value="1"/>
</dbReference>
<dbReference type="InterPro" id="IPR006963">
    <property type="entry name" value="Mopterin_OxRdtase_4Fe-4S_dom"/>
</dbReference>
<evidence type="ECO:0000256" key="7">
    <source>
        <dbReference type="ARBA" id="ARBA00022967"/>
    </source>
</evidence>
<dbReference type="RefSeq" id="WP_269316216.1">
    <property type="nucleotide sequence ID" value="NZ_CP098251.1"/>
</dbReference>
<comment type="cofactor">
    <cofactor evidence="1 12">
        <name>[4Fe-4S] cluster</name>
        <dbReference type="ChEBI" id="CHEBI:49883"/>
    </cofactor>
</comment>
<dbReference type="PROSITE" id="PS51839">
    <property type="entry name" value="4FE4S_HC3"/>
    <property type="match status" value="1"/>
</dbReference>
<dbReference type="SUPFAM" id="SSF54862">
    <property type="entry name" value="4Fe-4S ferredoxins"/>
    <property type="match status" value="1"/>
</dbReference>
<comment type="similarity">
    <text evidence="2 12">Belongs to the complex I 75 kDa subunit family.</text>
</comment>
<dbReference type="GO" id="GO:0051537">
    <property type="term" value="F:2 iron, 2 sulfur cluster binding"/>
    <property type="evidence" value="ECO:0007669"/>
    <property type="project" value="UniProtKB-UniRule"/>
</dbReference>
<dbReference type="EC" id="7.1.1.-" evidence="12"/>
<dbReference type="SMART" id="SM00929">
    <property type="entry name" value="NADH-G_4Fe-4S_3"/>
    <property type="match status" value="1"/>
</dbReference>
<keyword evidence="9 12" id="KW-0411">Iron-sulfur</keyword>
<sequence length="775" mass="84513">MVEIEIDGEKIKAEPGSPLLQAALDAGKPIPHFCYHKKLSVTASCRMCLVEVGKMSKLVPACATPVTEGMVVRTDTEEVIKARRAVMEFLLINHPLDCPVCDQGGECLLQDYSVEYGANASRYQEEKRIVFVKNVGPLISMQEMSRCIQCTRCIRFGTEIGGLTEFGMVNRGDRSEITTFPTTWVNSELSGNMIDVCPVGALTSKPFRYKARGWELASHFSVSPHDGLGSNLNVQTLRGKVMRVLPFANEAVNECWLSDRDRFSYEALGSSDRLTVPMVKQDNRWIETDWETALNYVAHGLKSIRRDHGPMSLAALVSPQATLEECFLLQKLMRQMGSEKIEFRLRQSDFSLDGRIVPWLGMRVEEIGDLDRVLVIGSFLRQDVPLLAARFRKAAFAGAKIDMLHAVDDDWLMPVENRLVASPDEWLSILGEIICVIATRKGLPVPDGFGGIAVSGRAEPFAVSLMEEGRKALFLGSLALRHEKASLLHKAAEWIADATGAALGCLTEGANATGAYLAGAIPAVESGISLGDIASESTKAFLLLHTEPELDAASQPEMLSALKQAEMVVAMSPFKQSPDYADVLLPVSPFTETSGTFVSFEGRVQSFGGCVVPFGQTRPAWKVLRVLGNFLDLPGFGYETTEEIRDECLCGQNISGMLNNMSGKPPVYASLLPEEEYIRVADVPPYFSDMIVRRAGALQQTRAAQSPVVHLPKGLFNELGLAEGDTVRVMQPEGEAVLPACCDATLADNVIRLAAGHAATAMLGPIGGSIRVERI</sequence>
<dbReference type="InterPro" id="IPR010228">
    <property type="entry name" value="NADH_UbQ_OxRdtase_Gsu"/>
</dbReference>
<dbReference type="GO" id="GO:0042773">
    <property type="term" value="P:ATP synthesis coupled electron transport"/>
    <property type="evidence" value="ECO:0007669"/>
    <property type="project" value="InterPro"/>
</dbReference>
<dbReference type="SUPFAM" id="SSF54292">
    <property type="entry name" value="2Fe-2S ferredoxin-like"/>
    <property type="match status" value="1"/>
</dbReference>
<dbReference type="PROSITE" id="PS51669">
    <property type="entry name" value="4FE4S_MOW_BIS_MGD"/>
    <property type="match status" value="1"/>
</dbReference>
<evidence type="ECO:0000256" key="1">
    <source>
        <dbReference type="ARBA" id="ARBA00001966"/>
    </source>
</evidence>
<evidence type="ECO:0000256" key="12">
    <source>
        <dbReference type="RuleBase" id="RU003525"/>
    </source>
</evidence>
<keyword evidence="8 12" id="KW-0408">Iron</keyword>
<feature type="domain" description="4Fe-4S His(Cys)3-ligated-type" evidence="15">
    <location>
        <begin position="78"/>
        <end position="117"/>
    </location>
</feature>
<proteinExistence type="inferred from homology"/>
<comment type="function">
    <text evidence="12">NDH-1 shuttles electrons from NADH, via FMN and iron-sulfur (Fe-S) centers, to quinones in the respiratory chain. Couples the redox reaction to proton translocation (for every two electrons transferred, four hydrogen ions are translocated across the cytoplasmic membrane), and thus conserves the redox energy in a proton gradient.</text>
</comment>